<accession>K2RYF3</accession>
<proteinExistence type="predicted"/>
<sequence>MATPAYRRASVQTSFCGHSCFVFFLSSPHETMLNLLGRQESGDGAECIKRRGGRLQHLHPQLRTPSLLFPHSLHFRGLQPWSNSSRSPPSPCWPWHPPPRSPSSLPPKSAPASSSAAAAAAPAASRSWSSSRAARPSWAEWAKSPAPLSRWR</sequence>
<feature type="region of interest" description="Disordered" evidence="1">
    <location>
        <begin position="80"/>
        <end position="152"/>
    </location>
</feature>
<dbReference type="AlphaFoldDB" id="K2RYF3"/>
<evidence type="ECO:0000313" key="2">
    <source>
        <dbReference type="EMBL" id="EKG19798.1"/>
    </source>
</evidence>
<organism evidence="2 3">
    <name type="scientific">Macrophomina phaseolina (strain MS6)</name>
    <name type="common">Charcoal rot fungus</name>
    <dbReference type="NCBI Taxonomy" id="1126212"/>
    <lineage>
        <taxon>Eukaryota</taxon>
        <taxon>Fungi</taxon>
        <taxon>Dikarya</taxon>
        <taxon>Ascomycota</taxon>
        <taxon>Pezizomycotina</taxon>
        <taxon>Dothideomycetes</taxon>
        <taxon>Dothideomycetes incertae sedis</taxon>
        <taxon>Botryosphaeriales</taxon>
        <taxon>Botryosphaeriaceae</taxon>
        <taxon>Macrophomina</taxon>
    </lineage>
</organism>
<dbReference type="HOGENOM" id="CLU_1722715_0_0_1"/>
<dbReference type="VEuPathDB" id="FungiDB:MPH_02867"/>
<evidence type="ECO:0000313" key="3">
    <source>
        <dbReference type="Proteomes" id="UP000007129"/>
    </source>
</evidence>
<gene>
    <name evidence="2" type="ORF">MPH_02867</name>
</gene>
<feature type="compositionally biased region" description="Low complexity" evidence="1">
    <location>
        <begin position="110"/>
        <end position="142"/>
    </location>
</feature>
<dbReference type="EMBL" id="AHHD01000108">
    <property type="protein sequence ID" value="EKG19798.1"/>
    <property type="molecule type" value="Genomic_DNA"/>
</dbReference>
<comment type="caution">
    <text evidence="2">The sequence shown here is derived from an EMBL/GenBank/DDBJ whole genome shotgun (WGS) entry which is preliminary data.</text>
</comment>
<reference evidence="2 3" key="1">
    <citation type="journal article" date="2012" name="BMC Genomics">
        <title>Tools to kill: Genome of one of the most destructive plant pathogenic fungi Macrophomina phaseolina.</title>
        <authorList>
            <person name="Islam M.S."/>
            <person name="Haque M.S."/>
            <person name="Islam M.M."/>
            <person name="Emdad E.M."/>
            <person name="Halim A."/>
            <person name="Hossen Q.M.M."/>
            <person name="Hossain M.Z."/>
            <person name="Ahmed B."/>
            <person name="Rahim S."/>
            <person name="Rahman M.S."/>
            <person name="Alam M.M."/>
            <person name="Hou S."/>
            <person name="Wan X."/>
            <person name="Saito J.A."/>
            <person name="Alam M."/>
        </authorList>
    </citation>
    <scope>NUCLEOTIDE SEQUENCE [LARGE SCALE GENOMIC DNA]</scope>
    <source>
        <strain evidence="2 3">MS6</strain>
    </source>
</reference>
<name>K2RYF3_MACPH</name>
<evidence type="ECO:0000256" key="1">
    <source>
        <dbReference type="SAM" id="MobiDB-lite"/>
    </source>
</evidence>
<protein>
    <submittedName>
        <fullName evidence="2">Uncharacterized protein</fullName>
    </submittedName>
</protein>
<dbReference type="InParanoid" id="K2RYF3"/>
<feature type="compositionally biased region" description="Pro residues" evidence="1">
    <location>
        <begin position="88"/>
        <end position="109"/>
    </location>
</feature>
<dbReference type="Proteomes" id="UP000007129">
    <property type="component" value="Unassembled WGS sequence"/>
</dbReference>